<dbReference type="InterPro" id="IPR012724">
    <property type="entry name" value="DnaJ"/>
</dbReference>
<dbReference type="GO" id="GO:0008270">
    <property type="term" value="F:zinc ion binding"/>
    <property type="evidence" value="ECO:0007669"/>
    <property type="project" value="UniProtKB-KW"/>
</dbReference>
<organism evidence="11 12">
    <name type="scientific">Hesseltinella vesiculosa</name>
    <dbReference type="NCBI Taxonomy" id="101127"/>
    <lineage>
        <taxon>Eukaryota</taxon>
        <taxon>Fungi</taxon>
        <taxon>Fungi incertae sedis</taxon>
        <taxon>Mucoromycota</taxon>
        <taxon>Mucoromycotina</taxon>
        <taxon>Mucoromycetes</taxon>
        <taxon>Mucorales</taxon>
        <taxon>Cunninghamellaceae</taxon>
        <taxon>Hesseltinella</taxon>
    </lineage>
</organism>
<feature type="compositionally biased region" description="Acidic residues" evidence="8">
    <location>
        <begin position="426"/>
        <end position="436"/>
    </location>
</feature>
<dbReference type="Gene3D" id="2.60.260.20">
    <property type="entry name" value="Urease metallochaperone UreE, N-terminal domain"/>
    <property type="match status" value="2"/>
</dbReference>
<keyword evidence="5" id="KW-0143">Chaperone</keyword>
<dbReference type="CDD" id="cd06257">
    <property type="entry name" value="DnaJ"/>
    <property type="match status" value="1"/>
</dbReference>
<dbReference type="SUPFAM" id="SSF49493">
    <property type="entry name" value="HSP40/DnaJ peptide-binding domain"/>
    <property type="match status" value="2"/>
</dbReference>
<evidence type="ECO:0000256" key="1">
    <source>
        <dbReference type="ARBA" id="ARBA00022723"/>
    </source>
</evidence>
<dbReference type="CDD" id="cd10719">
    <property type="entry name" value="DnaJ_zf"/>
    <property type="match status" value="1"/>
</dbReference>
<evidence type="ECO:0000256" key="8">
    <source>
        <dbReference type="SAM" id="MobiDB-lite"/>
    </source>
</evidence>
<dbReference type="SUPFAM" id="SSF46565">
    <property type="entry name" value="Chaperone J-domain"/>
    <property type="match status" value="1"/>
</dbReference>
<dbReference type="InterPro" id="IPR036410">
    <property type="entry name" value="HSP_DnaJ_Cys-rich_dom_sf"/>
</dbReference>
<feature type="region of interest" description="Disordered" evidence="8">
    <location>
        <begin position="394"/>
        <end position="446"/>
    </location>
</feature>
<dbReference type="PANTHER" id="PTHR43096:SF52">
    <property type="entry name" value="DNAJ HOMOLOG 1, MITOCHONDRIAL-RELATED"/>
    <property type="match status" value="1"/>
</dbReference>
<dbReference type="FunFam" id="2.10.230.10:FF:000001">
    <property type="entry name" value="DnaJ subfamily A member 2"/>
    <property type="match status" value="1"/>
</dbReference>
<dbReference type="GO" id="GO:0031072">
    <property type="term" value="F:heat shock protein binding"/>
    <property type="evidence" value="ECO:0007669"/>
    <property type="project" value="InterPro"/>
</dbReference>
<gene>
    <name evidence="11" type="ORF">DM01DRAFT_1332919</name>
</gene>
<dbReference type="Gene3D" id="2.10.230.10">
    <property type="entry name" value="Heat shock protein DnaJ, cysteine-rich domain"/>
    <property type="match status" value="1"/>
</dbReference>
<keyword evidence="3 7" id="KW-0863">Zinc-finger</keyword>
<dbReference type="PROSITE" id="PS00636">
    <property type="entry name" value="DNAJ_1"/>
    <property type="match status" value="1"/>
</dbReference>
<dbReference type="HAMAP" id="MF_01152">
    <property type="entry name" value="DnaJ"/>
    <property type="match status" value="1"/>
</dbReference>
<protein>
    <recommendedName>
        <fullName evidence="6">DnaJ homolog 1, mitochondrial</fullName>
    </recommendedName>
</protein>
<feature type="zinc finger region" description="CR-type" evidence="7">
    <location>
        <begin position="170"/>
        <end position="250"/>
    </location>
</feature>
<proteinExistence type="inferred from homology"/>
<reference evidence="11 12" key="1">
    <citation type="submission" date="2016-07" db="EMBL/GenBank/DDBJ databases">
        <title>Pervasive Adenine N6-methylation of Active Genes in Fungi.</title>
        <authorList>
            <consortium name="DOE Joint Genome Institute"/>
            <person name="Mondo S.J."/>
            <person name="Dannebaum R.O."/>
            <person name="Kuo R.C."/>
            <person name="Labutti K."/>
            <person name="Haridas S."/>
            <person name="Kuo A."/>
            <person name="Salamov A."/>
            <person name="Ahrendt S.R."/>
            <person name="Lipzen A."/>
            <person name="Sullivan W."/>
            <person name="Andreopoulos W.B."/>
            <person name="Clum A."/>
            <person name="Lindquist E."/>
            <person name="Daum C."/>
            <person name="Ramamoorthy G.K."/>
            <person name="Gryganskyi A."/>
            <person name="Culley D."/>
            <person name="Magnuson J.K."/>
            <person name="James T.Y."/>
            <person name="O'Malley M.A."/>
            <person name="Stajich J.E."/>
            <person name="Spatafora J.W."/>
            <person name="Visel A."/>
            <person name="Grigoriev I.V."/>
        </authorList>
    </citation>
    <scope>NUCLEOTIDE SEQUENCE [LARGE SCALE GENOMIC DNA]</scope>
    <source>
        <strain evidence="11 12">NRRL 3301</strain>
    </source>
</reference>
<evidence type="ECO:0000259" key="10">
    <source>
        <dbReference type="PROSITE" id="PS51188"/>
    </source>
</evidence>
<dbReference type="GO" id="GO:0051082">
    <property type="term" value="F:unfolded protein binding"/>
    <property type="evidence" value="ECO:0007669"/>
    <property type="project" value="InterPro"/>
</dbReference>
<dbReference type="GO" id="GO:0042026">
    <property type="term" value="P:protein refolding"/>
    <property type="evidence" value="ECO:0007669"/>
    <property type="project" value="TreeGrafter"/>
</dbReference>
<dbReference type="SMART" id="SM00271">
    <property type="entry name" value="DnaJ"/>
    <property type="match status" value="1"/>
</dbReference>
<dbReference type="InterPro" id="IPR001305">
    <property type="entry name" value="HSP_DnaJ_Cys-rich_dom"/>
</dbReference>
<keyword evidence="12" id="KW-1185">Reference proteome</keyword>
<dbReference type="PANTHER" id="PTHR43096">
    <property type="entry name" value="DNAJ HOMOLOG 1, MITOCHONDRIAL-RELATED"/>
    <property type="match status" value="1"/>
</dbReference>
<evidence type="ECO:0000256" key="4">
    <source>
        <dbReference type="ARBA" id="ARBA00022833"/>
    </source>
</evidence>
<feature type="domain" description="CR-type" evidence="10">
    <location>
        <begin position="170"/>
        <end position="250"/>
    </location>
</feature>
<dbReference type="InterPro" id="IPR018253">
    <property type="entry name" value="DnaJ_domain_CS"/>
</dbReference>
<dbReference type="GO" id="GO:0005524">
    <property type="term" value="F:ATP binding"/>
    <property type="evidence" value="ECO:0007669"/>
    <property type="project" value="InterPro"/>
</dbReference>
<evidence type="ECO:0000256" key="6">
    <source>
        <dbReference type="ARBA" id="ARBA00072890"/>
    </source>
</evidence>
<keyword evidence="4 7" id="KW-0862">Zinc</keyword>
<evidence type="ECO:0000256" key="7">
    <source>
        <dbReference type="PROSITE-ProRule" id="PRU00546"/>
    </source>
</evidence>
<evidence type="ECO:0000259" key="9">
    <source>
        <dbReference type="PROSITE" id="PS50076"/>
    </source>
</evidence>
<dbReference type="Pfam" id="PF01556">
    <property type="entry name" value="DnaJ_C"/>
    <property type="match status" value="1"/>
</dbReference>
<comment type="caution">
    <text evidence="11">The sequence shown here is derived from an EMBL/GenBank/DDBJ whole genome shotgun (WGS) entry which is preliminary data.</text>
</comment>
<dbReference type="PROSITE" id="PS51188">
    <property type="entry name" value="ZF_CR"/>
    <property type="match status" value="1"/>
</dbReference>
<dbReference type="SUPFAM" id="SSF57938">
    <property type="entry name" value="DnaJ/Hsp40 cysteine-rich domain"/>
    <property type="match status" value="1"/>
</dbReference>
<dbReference type="Proteomes" id="UP000242146">
    <property type="component" value="Unassembled WGS sequence"/>
</dbReference>
<dbReference type="InterPro" id="IPR036869">
    <property type="entry name" value="J_dom_sf"/>
</dbReference>
<keyword evidence="2" id="KW-0677">Repeat</keyword>
<dbReference type="FunFam" id="2.60.260.20:FF:000005">
    <property type="entry name" value="Chaperone protein dnaJ 1, mitochondrial"/>
    <property type="match status" value="1"/>
</dbReference>
<evidence type="ECO:0000313" key="11">
    <source>
        <dbReference type="EMBL" id="ORX59442.1"/>
    </source>
</evidence>
<dbReference type="Pfam" id="PF00226">
    <property type="entry name" value="DnaJ"/>
    <property type="match status" value="1"/>
</dbReference>
<dbReference type="NCBIfam" id="NF008035">
    <property type="entry name" value="PRK10767.1"/>
    <property type="match status" value="1"/>
</dbReference>
<evidence type="ECO:0000256" key="3">
    <source>
        <dbReference type="ARBA" id="ARBA00022771"/>
    </source>
</evidence>
<dbReference type="CDD" id="cd10747">
    <property type="entry name" value="DnaJ_C"/>
    <property type="match status" value="1"/>
</dbReference>
<dbReference type="GO" id="GO:0009408">
    <property type="term" value="P:response to heat"/>
    <property type="evidence" value="ECO:0007669"/>
    <property type="project" value="InterPro"/>
</dbReference>
<dbReference type="InterPro" id="IPR008971">
    <property type="entry name" value="HSP40/DnaJ_pept-bd"/>
</dbReference>
<feature type="domain" description="J" evidence="9">
    <location>
        <begin position="36"/>
        <end position="100"/>
    </location>
</feature>
<dbReference type="Pfam" id="PF00684">
    <property type="entry name" value="DnaJ_CXXCXGXG"/>
    <property type="match status" value="1"/>
</dbReference>
<keyword evidence="1 7" id="KW-0479">Metal-binding</keyword>
<dbReference type="EMBL" id="MCGT01000005">
    <property type="protein sequence ID" value="ORX59442.1"/>
    <property type="molecule type" value="Genomic_DNA"/>
</dbReference>
<dbReference type="InterPro" id="IPR001623">
    <property type="entry name" value="DnaJ_domain"/>
</dbReference>
<dbReference type="InterPro" id="IPR002939">
    <property type="entry name" value="DnaJ_C"/>
</dbReference>
<dbReference type="Gene3D" id="1.10.287.110">
    <property type="entry name" value="DnaJ domain"/>
    <property type="match status" value="1"/>
</dbReference>
<dbReference type="AlphaFoldDB" id="A0A1X2GR21"/>
<sequence>MTASAMKTNTYGIGAIPTLHQKRHFHSSDATRMKRDPYEVLGVSKSASSGDIKKAYYALAKQYHPDTNKDKDAREKFVQIQEAYEILSDDQKRQQYDQFGHGFDGAGGPGGAGHPGGFDVNDIFSQFFGGGFQGGGFPGGGRGGADPFQNVQGDDIQAPLTLTFMEAVKGTTKNVDVMRVTNCHTCRGSGLKAGKAKETCGTCRGSGVQTIAMGGFHMQTTCQACGGAGTSIPYGAGCSPCGGLGKMRERTSVQVNVPAGVDSQSRIRVAGEGDAPVKGSGPKGDLYVSLNILPSKVFRRRNYDILLDAKIPFHKAILGGKIRIPTVDGDVELRVPSGSQPGDNIAMRGRGIQRLSSMNRGDQIVTFQVELPRSVKGEARELIEKYASLVDDEYRVEPAVQTPPSESTTTSSDDPLSAEDISPPSNDDDQDDDDDDEKKSSGFFKNAFGKLKDKMCHDDQDKKKKQD</sequence>
<dbReference type="OrthoDB" id="10256793at2759"/>
<accession>A0A1X2GR21</accession>
<dbReference type="PROSITE" id="PS50076">
    <property type="entry name" value="DNAJ_2"/>
    <property type="match status" value="1"/>
</dbReference>
<evidence type="ECO:0000256" key="2">
    <source>
        <dbReference type="ARBA" id="ARBA00022737"/>
    </source>
</evidence>
<evidence type="ECO:0000313" key="12">
    <source>
        <dbReference type="Proteomes" id="UP000242146"/>
    </source>
</evidence>
<name>A0A1X2GR21_9FUNG</name>
<feature type="compositionally biased region" description="Low complexity" evidence="8">
    <location>
        <begin position="402"/>
        <end position="415"/>
    </location>
</feature>
<evidence type="ECO:0000256" key="5">
    <source>
        <dbReference type="ARBA" id="ARBA00023186"/>
    </source>
</evidence>
<dbReference type="GO" id="GO:0005737">
    <property type="term" value="C:cytoplasm"/>
    <property type="evidence" value="ECO:0007669"/>
    <property type="project" value="TreeGrafter"/>
</dbReference>
<dbReference type="STRING" id="101127.A0A1X2GR21"/>
<dbReference type="PRINTS" id="PR00625">
    <property type="entry name" value="JDOMAIN"/>
</dbReference>